<reference evidence="3" key="1">
    <citation type="submission" date="2020-02" db="EMBL/GenBank/DDBJ databases">
        <authorList>
            <person name="Meier V. D."/>
        </authorList>
    </citation>
    <scope>NUCLEOTIDE SEQUENCE</scope>
    <source>
        <strain evidence="3">AVDCRST_MAG37</strain>
    </source>
</reference>
<dbReference type="InterPro" id="IPR001387">
    <property type="entry name" value="Cro/C1-type_HTH"/>
</dbReference>
<evidence type="ECO:0000259" key="2">
    <source>
        <dbReference type="PROSITE" id="PS50943"/>
    </source>
</evidence>
<dbReference type="GO" id="GO:0003700">
    <property type="term" value="F:DNA-binding transcription factor activity"/>
    <property type="evidence" value="ECO:0007669"/>
    <property type="project" value="TreeGrafter"/>
</dbReference>
<dbReference type="GO" id="GO:0003677">
    <property type="term" value="F:DNA binding"/>
    <property type="evidence" value="ECO:0007669"/>
    <property type="project" value="UniProtKB-KW"/>
</dbReference>
<accession>A0A6J4R300</accession>
<dbReference type="EMBL" id="CADCVD010000187">
    <property type="protein sequence ID" value="CAA9459930.1"/>
    <property type="molecule type" value="Genomic_DNA"/>
</dbReference>
<dbReference type="InterPro" id="IPR010982">
    <property type="entry name" value="Lambda_DNA-bd_dom_sf"/>
</dbReference>
<dbReference type="AlphaFoldDB" id="A0A6J4R300"/>
<dbReference type="InterPro" id="IPR050807">
    <property type="entry name" value="TransReg_Diox_bact_type"/>
</dbReference>
<evidence type="ECO:0000313" key="3">
    <source>
        <dbReference type="EMBL" id="CAA9459930.1"/>
    </source>
</evidence>
<dbReference type="SMART" id="SM00530">
    <property type="entry name" value="HTH_XRE"/>
    <property type="match status" value="1"/>
</dbReference>
<gene>
    <name evidence="3" type="ORF">AVDCRST_MAG37-3608</name>
</gene>
<dbReference type="PROSITE" id="PS50943">
    <property type="entry name" value="HTH_CROC1"/>
    <property type="match status" value="1"/>
</dbReference>
<proteinExistence type="predicted"/>
<evidence type="ECO:0000256" key="1">
    <source>
        <dbReference type="ARBA" id="ARBA00023125"/>
    </source>
</evidence>
<dbReference type="SUPFAM" id="SSF47413">
    <property type="entry name" value="lambda repressor-like DNA-binding domains"/>
    <property type="match status" value="1"/>
</dbReference>
<keyword evidence="1" id="KW-0238">DNA-binding</keyword>
<dbReference type="Pfam" id="PF01381">
    <property type="entry name" value="HTH_3"/>
    <property type="match status" value="1"/>
</dbReference>
<organism evidence="3">
    <name type="scientific">uncultured Rubrobacteraceae bacterium</name>
    <dbReference type="NCBI Taxonomy" id="349277"/>
    <lineage>
        <taxon>Bacteria</taxon>
        <taxon>Bacillati</taxon>
        <taxon>Actinomycetota</taxon>
        <taxon>Rubrobacteria</taxon>
        <taxon>Rubrobacterales</taxon>
        <taxon>Rubrobacteraceae</taxon>
        <taxon>environmental samples</taxon>
    </lineage>
</organism>
<sequence length="174" mass="19257">METRGIGERLLQARRLRMWTQGRLASEAGVSPTTISGIESGRISSPHFGTVRKLAVALNINPRNLISAEESAGPETSTPLSLEWARSTQEEEFERGIEEASLNRLESLHRELGEERGRLQALYGEFPEGSEQRRFIKRQIRIVAAQSGSVATSMLFHEDGNAEPTEDNEGHASS</sequence>
<protein>
    <recommendedName>
        <fullName evidence="2">HTH cro/C1-type domain-containing protein</fullName>
    </recommendedName>
</protein>
<dbReference type="CDD" id="cd00093">
    <property type="entry name" value="HTH_XRE"/>
    <property type="match status" value="1"/>
</dbReference>
<name>A0A6J4R300_9ACTN</name>
<dbReference type="PANTHER" id="PTHR46797:SF1">
    <property type="entry name" value="METHYLPHOSPHONATE SYNTHASE"/>
    <property type="match status" value="1"/>
</dbReference>
<dbReference type="PANTHER" id="PTHR46797">
    <property type="entry name" value="HTH-TYPE TRANSCRIPTIONAL REGULATOR"/>
    <property type="match status" value="1"/>
</dbReference>
<dbReference type="GO" id="GO:0005829">
    <property type="term" value="C:cytosol"/>
    <property type="evidence" value="ECO:0007669"/>
    <property type="project" value="TreeGrafter"/>
</dbReference>
<feature type="domain" description="HTH cro/C1-type" evidence="2">
    <location>
        <begin position="10"/>
        <end position="65"/>
    </location>
</feature>
<dbReference type="Gene3D" id="1.10.260.40">
    <property type="entry name" value="lambda repressor-like DNA-binding domains"/>
    <property type="match status" value="1"/>
</dbReference>